<evidence type="ECO:0000256" key="13">
    <source>
        <dbReference type="SAM" id="Phobius"/>
    </source>
</evidence>
<reference evidence="14 15" key="1">
    <citation type="journal article" date="2009" name="PLoS ONE">
        <title>The complete genome of Teredinibacter turnerae T7901: an intracellular endosymbiont of marine wood-boring bivalves (shipworms).</title>
        <authorList>
            <person name="Yang J.C."/>
            <person name="Madupu R."/>
            <person name="Durkin A.S."/>
            <person name="Ekborg N.A."/>
            <person name="Pedamallu C.S."/>
            <person name="Hostetler J.B."/>
            <person name="Radune D."/>
            <person name="Toms B.S."/>
            <person name="Henrissat B."/>
            <person name="Coutinho P.M."/>
            <person name="Schwarz S."/>
            <person name="Field L."/>
            <person name="Trindade-Silva A.E."/>
            <person name="Soares C.A.G."/>
            <person name="Elshahawi S."/>
            <person name="Hanora A."/>
            <person name="Schmidt E.W."/>
            <person name="Haygood M.G."/>
            <person name="Posfai J."/>
            <person name="Benner J."/>
            <person name="Madinger C."/>
            <person name="Nove J."/>
            <person name="Anton B."/>
            <person name="Chaudhary K."/>
            <person name="Foster J."/>
            <person name="Holman A."/>
            <person name="Kumar S."/>
            <person name="Lessard P.A."/>
            <person name="Luyten Y.A."/>
            <person name="Slatko B."/>
            <person name="Wood N."/>
            <person name="Wu B."/>
            <person name="Teplitski M."/>
            <person name="Mougous J.D."/>
            <person name="Ward N."/>
            <person name="Eisen J.A."/>
            <person name="Badger J.H."/>
            <person name="Distel D.L."/>
        </authorList>
    </citation>
    <scope>NUCLEOTIDE SEQUENCE [LARGE SCALE GENOMIC DNA]</scope>
    <source>
        <strain evidence="15">ATCC 39867 / T7901</strain>
    </source>
</reference>
<dbReference type="OrthoDB" id="9799895at2"/>
<dbReference type="GO" id="GO:0005886">
    <property type="term" value="C:plasma membrane"/>
    <property type="evidence" value="ECO:0007669"/>
    <property type="project" value="UniProtKB-SubCell"/>
</dbReference>
<dbReference type="GO" id="GO:0017004">
    <property type="term" value="P:cytochrome complex assembly"/>
    <property type="evidence" value="ECO:0007669"/>
    <property type="project" value="UniProtKB-KW"/>
</dbReference>
<dbReference type="HOGENOM" id="CLU_079069_1_0_6"/>
<dbReference type="PRINTS" id="PR01414">
    <property type="entry name" value="CCMBBIOGNSIS"/>
</dbReference>
<evidence type="ECO:0000256" key="2">
    <source>
        <dbReference type="ARBA" id="ARBA00004429"/>
    </source>
</evidence>
<keyword evidence="5 12" id="KW-0813">Transport</keyword>
<feature type="transmembrane region" description="Helical" evidence="13">
    <location>
        <begin position="167"/>
        <end position="188"/>
    </location>
</feature>
<feature type="transmembrane region" description="Helical" evidence="13">
    <location>
        <begin position="200"/>
        <end position="223"/>
    </location>
</feature>
<dbReference type="PANTHER" id="PTHR30070:SF1">
    <property type="entry name" value="CYTOCHROME C BIOGENESIS B-RELATED"/>
    <property type="match status" value="1"/>
</dbReference>
<evidence type="ECO:0000256" key="6">
    <source>
        <dbReference type="ARBA" id="ARBA00022475"/>
    </source>
</evidence>
<evidence type="ECO:0000256" key="3">
    <source>
        <dbReference type="ARBA" id="ARBA00010544"/>
    </source>
</evidence>
<accession>C5BHX4</accession>
<evidence type="ECO:0000256" key="1">
    <source>
        <dbReference type="ARBA" id="ARBA00002442"/>
    </source>
</evidence>
<gene>
    <name evidence="14" type="primary">ccmB</name>
    <name evidence="14" type="ordered locus">TERTU_1864</name>
</gene>
<evidence type="ECO:0000256" key="8">
    <source>
        <dbReference type="ARBA" id="ARBA00022692"/>
    </source>
</evidence>
<keyword evidence="15" id="KW-1185">Reference proteome</keyword>
<dbReference type="GO" id="GO:0015232">
    <property type="term" value="F:heme transmembrane transporter activity"/>
    <property type="evidence" value="ECO:0007669"/>
    <property type="project" value="InterPro"/>
</dbReference>
<comment type="subcellular location">
    <subcellularLocation>
        <location evidence="2">Cell inner membrane</location>
        <topology evidence="2">Multi-pass membrane protein</topology>
    </subcellularLocation>
</comment>
<keyword evidence="10 13" id="KW-1133">Transmembrane helix</keyword>
<evidence type="ECO:0000256" key="9">
    <source>
        <dbReference type="ARBA" id="ARBA00022748"/>
    </source>
</evidence>
<feature type="transmembrane region" description="Helical" evidence="13">
    <location>
        <begin position="53"/>
        <end position="74"/>
    </location>
</feature>
<evidence type="ECO:0000256" key="12">
    <source>
        <dbReference type="PIRNR" id="PIRNR002764"/>
    </source>
</evidence>
<sequence>MIQLPGLGTLLMASVKRDLLLAFRNRGDIANPAIFFLSVLVFVPLGISPEAAVLAPIAPGMIWILALLATLLSLDRLFKGDFEDGSLEQMAISGQPLYWLVMVKALVHWLITGLPLTLLAPLLGVMMALPDAGFGPLIASLLLGSGSLSLVGSIGAALTVALRRGGLLLSLIIMPLYVPVLIFGTGAVRNAIEGFAFSGQLAVLGAYFTGALLLAPLAAAGALRIGLNQ</sequence>
<dbReference type="RefSeq" id="WP_015818355.1">
    <property type="nucleotide sequence ID" value="NC_012997.1"/>
</dbReference>
<feature type="transmembrane region" description="Helical" evidence="13">
    <location>
        <begin position="29"/>
        <end position="47"/>
    </location>
</feature>
<dbReference type="PANTHER" id="PTHR30070">
    <property type="entry name" value="HEME EXPORTER PROTEIN B"/>
    <property type="match status" value="1"/>
</dbReference>
<comment type="function">
    <text evidence="1 12">Required for the export of heme to the periplasm for the biogenesis of c-type cytochromes.</text>
</comment>
<dbReference type="GO" id="GO:1903607">
    <property type="term" value="P:cytochrome c biosynthetic process"/>
    <property type="evidence" value="ECO:0007669"/>
    <property type="project" value="TreeGrafter"/>
</dbReference>
<dbReference type="STRING" id="377629.TERTU_1864"/>
<evidence type="ECO:0000256" key="10">
    <source>
        <dbReference type="ARBA" id="ARBA00022989"/>
    </source>
</evidence>
<name>C5BHX4_TERTT</name>
<keyword evidence="7 12" id="KW-0997">Cell inner membrane</keyword>
<feature type="transmembrane region" description="Helical" evidence="13">
    <location>
        <begin position="138"/>
        <end position="160"/>
    </location>
</feature>
<organism evidence="14 15">
    <name type="scientific">Teredinibacter turnerae (strain ATCC 39867 / T7901)</name>
    <dbReference type="NCBI Taxonomy" id="377629"/>
    <lineage>
        <taxon>Bacteria</taxon>
        <taxon>Pseudomonadati</taxon>
        <taxon>Pseudomonadota</taxon>
        <taxon>Gammaproteobacteria</taxon>
        <taxon>Cellvibrionales</taxon>
        <taxon>Cellvibrionaceae</taxon>
        <taxon>Teredinibacter</taxon>
    </lineage>
</organism>
<keyword evidence="9 12" id="KW-0201">Cytochrome c-type biogenesis</keyword>
<dbReference type="NCBIfam" id="TIGR01190">
    <property type="entry name" value="ccmB"/>
    <property type="match status" value="1"/>
</dbReference>
<dbReference type="InterPro" id="IPR003544">
    <property type="entry name" value="Cyt_c_biogenesis_CcmB"/>
</dbReference>
<dbReference type="Proteomes" id="UP000009080">
    <property type="component" value="Chromosome"/>
</dbReference>
<evidence type="ECO:0000313" key="14">
    <source>
        <dbReference type="EMBL" id="ACR12243.1"/>
    </source>
</evidence>
<keyword evidence="11 12" id="KW-0472">Membrane</keyword>
<evidence type="ECO:0000313" key="15">
    <source>
        <dbReference type="Proteomes" id="UP000009080"/>
    </source>
</evidence>
<evidence type="ECO:0000256" key="7">
    <source>
        <dbReference type="ARBA" id="ARBA00022519"/>
    </source>
</evidence>
<proteinExistence type="inferred from homology"/>
<evidence type="ECO:0000256" key="4">
    <source>
        <dbReference type="ARBA" id="ARBA00016452"/>
    </source>
</evidence>
<dbReference type="EMBL" id="CP001614">
    <property type="protein sequence ID" value="ACR12243.1"/>
    <property type="molecule type" value="Genomic_DNA"/>
</dbReference>
<evidence type="ECO:0000256" key="11">
    <source>
        <dbReference type="ARBA" id="ARBA00023136"/>
    </source>
</evidence>
<protein>
    <recommendedName>
        <fullName evidence="4 12">Heme exporter protein B</fullName>
    </recommendedName>
</protein>
<comment type="similarity">
    <text evidence="3 12">Belongs to the CcmB/CycW/HelB family.</text>
</comment>
<dbReference type="PIRSF" id="PIRSF002764">
    <property type="entry name" value="CcmB"/>
    <property type="match status" value="1"/>
</dbReference>
<keyword evidence="6 12" id="KW-1003">Cell membrane</keyword>
<evidence type="ECO:0000256" key="5">
    <source>
        <dbReference type="ARBA" id="ARBA00022448"/>
    </source>
</evidence>
<dbReference type="AlphaFoldDB" id="C5BHX4"/>
<dbReference type="Pfam" id="PF03379">
    <property type="entry name" value="CcmB"/>
    <property type="match status" value="1"/>
</dbReference>
<dbReference type="KEGG" id="ttu:TERTU_1864"/>
<dbReference type="eggNOG" id="COG2386">
    <property type="taxonomic scope" value="Bacteria"/>
</dbReference>
<keyword evidence="8 13" id="KW-0812">Transmembrane</keyword>
<dbReference type="InterPro" id="IPR026031">
    <property type="entry name" value="Cyt_c_CcmB_bac"/>
</dbReference>
<feature type="transmembrane region" description="Helical" evidence="13">
    <location>
        <begin position="97"/>
        <end position="118"/>
    </location>
</feature>